<gene>
    <name evidence="1" type="ORF">BaRGS_00008120</name>
</gene>
<accession>A0ABD0LM75</accession>
<protein>
    <submittedName>
        <fullName evidence="1">Uncharacterized protein</fullName>
    </submittedName>
</protein>
<dbReference type="Proteomes" id="UP001519460">
    <property type="component" value="Unassembled WGS sequence"/>
</dbReference>
<reference evidence="1 2" key="1">
    <citation type="journal article" date="2023" name="Sci. Data">
        <title>Genome assembly of the Korean intertidal mud-creeper Batillaria attramentaria.</title>
        <authorList>
            <person name="Patra A.K."/>
            <person name="Ho P.T."/>
            <person name="Jun S."/>
            <person name="Lee S.J."/>
            <person name="Kim Y."/>
            <person name="Won Y.J."/>
        </authorList>
    </citation>
    <scope>NUCLEOTIDE SEQUENCE [LARGE SCALE GENOMIC DNA]</scope>
    <source>
        <strain evidence="1">Wonlab-2016</strain>
    </source>
</reference>
<comment type="caution">
    <text evidence="1">The sequence shown here is derived from an EMBL/GenBank/DDBJ whole genome shotgun (WGS) entry which is preliminary data.</text>
</comment>
<evidence type="ECO:0000313" key="1">
    <source>
        <dbReference type="EMBL" id="KAK7500545.1"/>
    </source>
</evidence>
<keyword evidence="2" id="KW-1185">Reference proteome</keyword>
<evidence type="ECO:0000313" key="2">
    <source>
        <dbReference type="Proteomes" id="UP001519460"/>
    </source>
</evidence>
<sequence length="89" mass="9788">MPQIKLLTENANPATHLQESKIRCHNVNLEIDLQAEWKVVGDLIAIRAPRTIHTSGDHGCVGPSEIKTSIKMEEIVSFPSEVDGESANK</sequence>
<dbReference type="AlphaFoldDB" id="A0ABD0LM75"/>
<organism evidence="1 2">
    <name type="scientific">Batillaria attramentaria</name>
    <dbReference type="NCBI Taxonomy" id="370345"/>
    <lineage>
        <taxon>Eukaryota</taxon>
        <taxon>Metazoa</taxon>
        <taxon>Spiralia</taxon>
        <taxon>Lophotrochozoa</taxon>
        <taxon>Mollusca</taxon>
        <taxon>Gastropoda</taxon>
        <taxon>Caenogastropoda</taxon>
        <taxon>Sorbeoconcha</taxon>
        <taxon>Cerithioidea</taxon>
        <taxon>Batillariidae</taxon>
        <taxon>Batillaria</taxon>
    </lineage>
</organism>
<name>A0ABD0LM75_9CAEN</name>
<proteinExistence type="predicted"/>
<dbReference type="EMBL" id="JACVVK020000036">
    <property type="protein sequence ID" value="KAK7500545.1"/>
    <property type="molecule type" value="Genomic_DNA"/>
</dbReference>